<evidence type="ECO:0000313" key="4">
    <source>
        <dbReference type="Proteomes" id="UP001162972"/>
    </source>
</evidence>
<comment type="subcellular location">
    <subcellularLocation>
        <location evidence="1">Nucleus</location>
    </subcellularLocation>
</comment>
<evidence type="ECO:0000256" key="1">
    <source>
        <dbReference type="ARBA" id="ARBA00004123"/>
    </source>
</evidence>
<keyword evidence="2" id="KW-0472">Membrane</keyword>
<dbReference type="Pfam" id="PF06732">
    <property type="entry name" value="Pescadillo_N"/>
    <property type="match status" value="1"/>
</dbReference>
<feature type="transmembrane region" description="Helical" evidence="2">
    <location>
        <begin position="12"/>
        <end position="30"/>
    </location>
</feature>
<dbReference type="GO" id="GO:0003723">
    <property type="term" value="F:RNA binding"/>
    <property type="evidence" value="ECO:0007669"/>
    <property type="project" value="TreeGrafter"/>
</dbReference>
<dbReference type="EMBL" id="JAPFFJ010000008">
    <property type="protein sequence ID" value="KAJ6421594.1"/>
    <property type="molecule type" value="Genomic_DNA"/>
</dbReference>
<evidence type="ECO:0000313" key="3">
    <source>
        <dbReference type="EMBL" id="KAJ6421594.1"/>
    </source>
</evidence>
<gene>
    <name evidence="3" type="ORF">OIU84_028881</name>
</gene>
<dbReference type="Proteomes" id="UP001162972">
    <property type="component" value="Chromosome 17"/>
</dbReference>
<dbReference type="PANTHER" id="PTHR12221:SF6">
    <property type="entry name" value="PESCADILLO HOMOLOG"/>
    <property type="match status" value="1"/>
</dbReference>
<dbReference type="GO" id="GO:0070545">
    <property type="term" value="C:PeBoW complex"/>
    <property type="evidence" value="ECO:0007669"/>
    <property type="project" value="TreeGrafter"/>
</dbReference>
<comment type="caution">
    <text evidence="3">The sequence shown here is derived from an EMBL/GenBank/DDBJ whole genome shotgun (WGS) entry which is preliminary data.</text>
</comment>
<reference evidence="3 4" key="1">
    <citation type="journal article" date="2023" name="Int. J. Mol. Sci.">
        <title>De Novo Assembly and Annotation of 11 Diverse Shrub Willow (Salix) Genomes Reveals Novel Gene Organization in Sex-Linked Regions.</title>
        <authorList>
            <person name="Hyden B."/>
            <person name="Feng K."/>
            <person name="Yates T.B."/>
            <person name="Jawdy S."/>
            <person name="Cereghino C."/>
            <person name="Smart L.B."/>
            <person name="Muchero W."/>
        </authorList>
    </citation>
    <scope>NUCLEOTIDE SEQUENCE [LARGE SCALE GENOMIC DNA]</scope>
    <source>
        <tissue evidence="3">Shoot tip</tissue>
    </source>
</reference>
<keyword evidence="2" id="KW-0812">Transmembrane</keyword>
<dbReference type="InterPro" id="IPR010613">
    <property type="entry name" value="PES"/>
</dbReference>
<proteinExistence type="predicted"/>
<accession>A0AAD6KFJ7</accession>
<name>A0AAD6KFJ7_9ROSI</name>
<dbReference type="PANTHER" id="PTHR12221">
    <property type="entry name" value="PESCADILLO - RELATED"/>
    <property type="match status" value="1"/>
</dbReference>
<protein>
    <submittedName>
        <fullName evidence="3">Uncharacterized protein</fullName>
    </submittedName>
</protein>
<dbReference type="AlphaFoldDB" id="A0AAD6KFJ7"/>
<keyword evidence="4" id="KW-1185">Reference proteome</keyword>
<sequence>MQRGLPDDVNFSFMLTFLEFYETLLGFVGFRLHLSINVKYPPIVDPQLEAITHFHGFPHLTRQLLFIMRRKA</sequence>
<organism evidence="3 4">
    <name type="scientific">Salix udensis</name>
    <dbReference type="NCBI Taxonomy" id="889485"/>
    <lineage>
        <taxon>Eukaryota</taxon>
        <taxon>Viridiplantae</taxon>
        <taxon>Streptophyta</taxon>
        <taxon>Embryophyta</taxon>
        <taxon>Tracheophyta</taxon>
        <taxon>Spermatophyta</taxon>
        <taxon>Magnoliopsida</taxon>
        <taxon>eudicotyledons</taxon>
        <taxon>Gunneridae</taxon>
        <taxon>Pentapetalae</taxon>
        <taxon>rosids</taxon>
        <taxon>fabids</taxon>
        <taxon>Malpighiales</taxon>
        <taxon>Salicaceae</taxon>
        <taxon>Saliceae</taxon>
        <taxon>Salix</taxon>
    </lineage>
</organism>
<evidence type="ECO:0000256" key="2">
    <source>
        <dbReference type="SAM" id="Phobius"/>
    </source>
</evidence>
<keyword evidence="2" id="KW-1133">Transmembrane helix</keyword>
<dbReference type="GO" id="GO:0000463">
    <property type="term" value="P:maturation of LSU-rRNA from tricistronic rRNA transcript (SSU-rRNA, 5.8S rRNA, LSU-rRNA)"/>
    <property type="evidence" value="ECO:0007669"/>
    <property type="project" value="TreeGrafter"/>
</dbReference>